<dbReference type="InterPro" id="IPR008979">
    <property type="entry name" value="Galactose-bd-like_sf"/>
</dbReference>
<evidence type="ECO:0000313" key="4">
    <source>
        <dbReference type="EMBL" id="SBO97888.1"/>
    </source>
</evidence>
<dbReference type="GO" id="GO:0030246">
    <property type="term" value="F:carbohydrate binding"/>
    <property type="evidence" value="ECO:0007669"/>
    <property type="project" value="InterPro"/>
</dbReference>
<feature type="signal peptide" evidence="2">
    <location>
        <begin position="1"/>
        <end position="19"/>
    </location>
</feature>
<dbReference type="SMART" id="SM00606">
    <property type="entry name" value="CBD_IV"/>
    <property type="match status" value="1"/>
</dbReference>
<name>A0A1M4EGV4_9ACTN</name>
<dbReference type="AlphaFoldDB" id="A0A1M4EGV4"/>
<dbReference type="RefSeq" id="WP_225266623.1">
    <property type="nucleotide sequence ID" value="NZ_CP084058.1"/>
</dbReference>
<feature type="chain" id="PRO_5038553186" evidence="2">
    <location>
        <begin position="20"/>
        <end position="552"/>
    </location>
</feature>
<evidence type="ECO:0000256" key="2">
    <source>
        <dbReference type="SAM" id="SignalP"/>
    </source>
</evidence>
<accession>A0A1M4EGV4</accession>
<dbReference type="PANTHER" id="PTHR40469">
    <property type="entry name" value="SECRETED GLYCOSYL HYDROLASE"/>
    <property type="match status" value="1"/>
</dbReference>
<protein>
    <submittedName>
        <fullName evidence="4">Cytochrome c551/c552</fullName>
    </submittedName>
</protein>
<dbReference type="InterPro" id="IPR029010">
    <property type="entry name" value="ThuA-like"/>
</dbReference>
<reference evidence="4" key="1">
    <citation type="submission" date="2016-04" db="EMBL/GenBank/DDBJ databases">
        <authorList>
            <person name="Evans L.H."/>
            <person name="Alamgir A."/>
            <person name="Owens N."/>
            <person name="Weber N.D."/>
            <person name="Virtaneva K."/>
            <person name="Barbian K."/>
            <person name="Babar A."/>
            <person name="Rosenke K."/>
        </authorList>
    </citation>
    <scope>NUCLEOTIDE SEQUENCE</scope>
    <source>
        <strain evidence="4">Nono1</strain>
    </source>
</reference>
<dbReference type="Gene3D" id="2.60.120.560">
    <property type="entry name" value="Exo-inulinase, domain 1"/>
    <property type="match status" value="1"/>
</dbReference>
<dbReference type="PANTHER" id="PTHR40469:SF2">
    <property type="entry name" value="GALACTOSE-BINDING DOMAIN-LIKE SUPERFAMILY PROTEIN"/>
    <property type="match status" value="1"/>
</dbReference>
<dbReference type="GO" id="GO:0016787">
    <property type="term" value="F:hydrolase activity"/>
    <property type="evidence" value="ECO:0007669"/>
    <property type="project" value="InterPro"/>
</dbReference>
<dbReference type="InterPro" id="IPR005084">
    <property type="entry name" value="CBM6"/>
</dbReference>
<sequence length="552" mass="58696">MLSKLLTLTLVAATLTATPAEPAYDVLVFSKTAGFRHDAIPAGIQAVRDLGAANDFTVTATEDAGAFTDLAGYEAVVFLNTTGDVLDDTQQAAFQSYVDGGGGYVGVHSAADTEYDWAYYGRLVGAYFKNHPAIQPATVRTEDRAHPATAHLGPAWTRTDEWYNYRANPRASVHVLQSLDEATYSGGDMGGDHPITWCHPQERGRAFYTGLGHTIESYADPAFRNVLLGGIRYAAGVAQADCRPENGYSALYDGSTAGWSQAGPGGFAEADATLTSQGGLGLLWYSAEELGSYSLKLDWRVTGDSNSGVFVGFPASDDPWSAVNNGYEVQIDATDAPDRTTGSIYGFQAADLAARDAALNPPGSWNTYELLVEGERLRVYLNGVLINDFTSTDPRRSLRQGHVGIQNHGDADVVSFRDIRVKRLSATVEGEACTAGGGVRVVRRASAGGGATLGRLDDGDWAGYERLSAQGATAFTARVRTTGVGGTVEVRAGTRAGPLLGTVAVPGRGGRERYRDVTTTLTGSASGPVHLVFKGRRGELFELDSFTLRYAR</sequence>
<proteinExistence type="predicted"/>
<feature type="domain" description="CBM6" evidence="3">
    <location>
        <begin position="426"/>
        <end position="549"/>
    </location>
</feature>
<dbReference type="EMBL" id="LT559118">
    <property type="protein sequence ID" value="SBO97888.1"/>
    <property type="molecule type" value="Genomic_DNA"/>
</dbReference>
<dbReference type="SUPFAM" id="SSF49785">
    <property type="entry name" value="Galactose-binding domain-like"/>
    <property type="match status" value="1"/>
</dbReference>
<organism evidence="4">
    <name type="scientific">Nonomuraea gerenzanensis</name>
    <dbReference type="NCBI Taxonomy" id="93944"/>
    <lineage>
        <taxon>Bacteria</taxon>
        <taxon>Bacillati</taxon>
        <taxon>Actinomycetota</taxon>
        <taxon>Actinomycetes</taxon>
        <taxon>Streptosporangiales</taxon>
        <taxon>Streptosporangiaceae</taxon>
        <taxon>Nonomuraea</taxon>
    </lineage>
</organism>
<dbReference type="SUPFAM" id="SSF52317">
    <property type="entry name" value="Class I glutamine amidotransferase-like"/>
    <property type="match status" value="1"/>
</dbReference>
<evidence type="ECO:0000256" key="1">
    <source>
        <dbReference type="ARBA" id="ARBA00022729"/>
    </source>
</evidence>
<gene>
    <name evidence="4" type="ORF">BN4615_P7404</name>
</gene>
<keyword evidence="1 2" id="KW-0732">Signal</keyword>
<dbReference type="InterPro" id="IPR010496">
    <property type="entry name" value="AL/BT2_dom"/>
</dbReference>
<dbReference type="InterPro" id="IPR006584">
    <property type="entry name" value="Cellulose-bd_IV"/>
</dbReference>
<dbReference type="Pfam" id="PF03422">
    <property type="entry name" value="CBM_6"/>
    <property type="match status" value="1"/>
</dbReference>
<evidence type="ECO:0000259" key="3">
    <source>
        <dbReference type="PROSITE" id="PS51175"/>
    </source>
</evidence>
<dbReference type="Pfam" id="PF06439">
    <property type="entry name" value="3keto-disac_hyd"/>
    <property type="match status" value="1"/>
</dbReference>
<dbReference type="Gene3D" id="3.40.50.880">
    <property type="match status" value="1"/>
</dbReference>
<dbReference type="CDD" id="cd04084">
    <property type="entry name" value="CBM6_xylanase-like"/>
    <property type="match status" value="1"/>
</dbReference>
<dbReference type="Pfam" id="PF06283">
    <property type="entry name" value="ThuA"/>
    <property type="match status" value="1"/>
</dbReference>
<dbReference type="InterPro" id="IPR029062">
    <property type="entry name" value="Class_I_gatase-like"/>
</dbReference>
<dbReference type="PROSITE" id="PS51175">
    <property type="entry name" value="CBM6"/>
    <property type="match status" value="1"/>
</dbReference>
<dbReference type="Gene3D" id="2.60.120.260">
    <property type="entry name" value="Galactose-binding domain-like"/>
    <property type="match status" value="1"/>
</dbReference>